<evidence type="ECO:0000259" key="2">
    <source>
        <dbReference type="Pfam" id="PF00857"/>
    </source>
</evidence>
<dbReference type="Proteomes" id="UP000887228">
    <property type="component" value="Unassembled WGS sequence"/>
</dbReference>
<dbReference type="Pfam" id="PF00857">
    <property type="entry name" value="Isochorismatase"/>
    <property type="match status" value="1"/>
</dbReference>
<dbReference type="EMBL" id="BPMS01000012">
    <property type="protein sequence ID" value="GIZ89506.1"/>
    <property type="molecule type" value="Genomic_DNA"/>
</dbReference>
<reference evidence="3 6" key="1">
    <citation type="submission" date="2021-07" db="EMBL/GenBank/DDBJ databases">
        <title>Whole genome sequencing of carbapenem-resistant Pseudomonas spp. isolated in Japan.</title>
        <authorList>
            <person name="Suzuki M."/>
            <person name="Maehana S."/>
            <person name="Kitasato H."/>
        </authorList>
    </citation>
    <scope>NUCLEOTIDE SEQUENCE</scope>
    <source>
        <strain evidence="3">KAM435</strain>
        <strain evidence="4 6">KAM436</strain>
    </source>
</reference>
<dbReference type="SUPFAM" id="SSF52499">
    <property type="entry name" value="Isochorismatase-like hydrolases"/>
    <property type="match status" value="1"/>
</dbReference>
<dbReference type="PANTHER" id="PTHR43540:SF1">
    <property type="entry name" value="ISOCHORISMATASE HYDROLASE"/>
    <property type="match status" value="1"/>
</dbReference>
<dbReference type="AlphaFoldDB" id="A0AA37FM24"/>
<proteinExistence type="predicted"/>
<gene>
    <name evidence="3" type="ORF">KAM435_28330</name>
    <name evidence="4" type="ORF">KAM436_18530</name>
</gene>
<evidence type="ECO:0000313" key="5">
    <source>
        <dbReference type="Proteomes" id="UP000887212"/>
    </source>
</evidence>
<accession>A0AA37FM24</accession>
<sequence length="196" mass="21051">MGVALNLCKDSIQMALPALIIIDMQRGICEPSAGTRNNPQAEHVIAQLLQAWRQARAPLVHVRHISRTPGSPFWPGQPGAEFLRALEPLDSEHVVEKNVPDAFIHSGLERWLRVRGIDAVVLVGVSTNNSVEATARTAGNLGFDTHVAADATFAFAKVDYSGTPRSADDVHAMALANLQGEYASVAGSTELLALLR</sequence>
<dbReference type="PANTHER" id="PTHR43540">
    <property type="entry name" value="PEROXYUREIDOACRYLATE/UREIDOACRYLATE AMIDOHYDROLASE-RELATED"/>
    <property type="match status" value="1"/>
</dbReference>
<protein>
    <submittedName>
        <fullName evidence="3">Cysteine hydrolase</fullName>
    </submittedName>
</protein>
<dbReference type="Proteomes" id="UP000887212">
    <property type="component" value="Unassembled WGS sequence"/>
</dbReference>
<keyword evidence="1 3" id="KW-0378">Hydrolase</keyword>
<evidence type="ECO:0000313" key="3">
    <source>
        <dbReference type="EMBL" id="GIZ89506.1"/>
    </source>
</evidence>
<dbReference type="InterPro" id="IPR050272">
    <property type="entry name" value="Isochorismatase-like_hydrls"/>
</dbReference>
<dbReference type="Gene3D" id="3.40.50.850">
    <property type="entry name" value="Isochorismatase-like"/>
    <property type="match status" value="1"/>
</dbReference>
<dbReference type="CDD" id="cd01014">
    <property type="entry name" value="nicotinamidase_related"/>
    <property type="match status" value="1"/>
</dbReference>
<evidence type="ECO:0000313" key="4">
    <source>
        <dbReference type="EMBL" id="GIZ92885.1"/>
    </source>
</evidence>
<organism evidence="3 5">
    <name type="scientific">Aquipseudomonas alcaligenes</name>
    <name type="common">Pseudomonas alcaligenes</name>
    <dbReference type="NCBI Taxonomy" id="43263"/>
    <lineage>
        <taxon>Bacteria</taxon>
        <taxon>Pseudomonadati</taxon>
        <taxon>Pseudomonadota</taxon>
        <taxon>Gammaproteobacteria</taxon>
        <taxon>Pseudomonadales</taxon>
        <taxon>Pseudomonadaceae</taxon>
        <taxon>Aquipseudomonas</taxon>
    </lineage>
</organism>
<evidence type="ECO:0000256" key="1">
    <source>
        <dbReference type="ARBA" id="ARBA00022801"/>
    </source>
</evidence>
<comment type="caution">
    <text evidence="3">The sequence shown here is derived from an EMBL/GenBank/DDBJ whole genome shotgun (WGS) entry which is preliminary data.</text>
</comment>
<dbReference type="InterPro" id="IPR036380">
    <property type="entry name" value="Isochorismatase-like_sf"/>
</dbReference>
<name>A0AA37FM24_AQUAC</name>
<dbReference type="GO" id="GO:0016787">
    <property type="term" value="F:hydrolase activity"/>
    <property type="evidence" value="ECO:0007669"/>
    <property type="project" value="UniProtKB-KW"/>
</dbReference>
<dbReference type="EMBL" id="BPMT01000006">
    <property type="protein sequence ID" value="GIZ92885.1"/>
    <property type="molecule type" value="Genomic_DNA"/>
</dbReference>
<feature type="domain" description="Isochorismatase-like" evidence="2">
    <location>
        <begin position="18"/>
        <end position="183"/>
    </location>
</feature>
<dbReference type="InterPro" id="IPR000868">
    <property type="entry name" value="Isochorismatase-like_dom"/>
</dbReference>
<evidence type="ECO:0000313" key="6">
    <source>
        <dbReference type="Proteomes" id="UP000887228"/>
    </source>
</evidence>